<comment type="caution">
    <text evidence="5">The sequence shown here is derived from an EMBL/GenBank/DDBJ whole genome shotgun (WGS) entry which is preliminary data.</text>
</comment>
<protein>
    <submittedName>
        <fullName evidence="5">HTH-type transcriptional repressor RspR</fullName>
    </submittedName>
</protein>
<dbReference type="Pfam" id="PF07729">
    <property type="entry name" value="FCD"/>
    <property type="match status" value="1"/>
</dbReference>
<keyword evidence="2" id="KW-0238">DNA-binding</keyword>
<dbReference type="PRINTS" id="PR00035">
    <property type="entry name" value="HTHGNTR"/>
</dbReference>
<dbReference type="Gene3D" id="1.20.120.530">
    <property type="entry name" value="GntR ligand-binding domain-like"/>
    <property type="match status" value="1"/>
</dbReference>
<feature type="domain" description="HTH gntR-type" evidence="4">
    <location>
        <begin position="3"/>
        <end position="69"/>
    </location>
</feature>
<dbReference type="GO" id="GO:0003700">
    <property type="term" value="F:DNA-binding transcription factor activity"/>
    <property type="evidence" value="ECO:0007669"/>
    <property type="project" value="InterPro"/>
</dbReference>
<dbReference type="OrthoDB" id="9781630at2"/>
<dbReference type="EMBL" id="QWLB01000006">
    <property type="protein sequence ID" value="RIH93364.1"/>
    <property type="molecule type" value="Genomic_DNA"/>
</dbReference>
<dbReference type="SUPFAM" id="SSF46785">
    <property type="entry name" value="Winged helix' DNA-binding domain"/>
    <property type="match status" value="1"/>
</dbReference>
<evidence type="ECO:0000313" key="6">
    <source>
        <dbReference type="Proteomes" id="UP000266178"/>
    </source>
</evidence>
<dbReference type="SMART" id="SM00345">
    <property type="entry name" value="HTH_GNTR"/>
    <property type="match status" value="1"/>
</dbReference>
<evidence type="ECO:0000259" key="4">
    <source>
        <dbReference type="PROSITE" id="PS50949"/>
    </source>
</evidence>
<dbReference type="AlphaFoldDB" id="A0A399F9U6"/>
<gene>
    <name evidence="5" type="primary">rspR_1</name>
    <name evidence="5" type="ORF">Mgrana_00620</name>
</gene>
<evidence type="ECO:0000256" key="1">
    <source>
        <dbReference type="ARBA" id="ARBA00023015"/>
    </source>
</evidence>
<evidence type="ECO:0000313" key="5">
    <source>
        <dbReference type="EMBL" id="RIH93364.1"/>
    </source>
</evidence>
<accession>A0A399F9U6</accession>
<dbReference type="InterPro" id="IPR000524">
    <property type="entry name" value="Tscrpt_reg_HTH_GntR"/>
</dbReference>
<dbReference type="PANTHER" id="PTHR43537">
    <property type="entry name" value="TRANSCRIPTIONAL REGULATOR, GNTR FAMILY"/>
    <property type="match status" value="1"/>
</dbReference>
<evidence type="ECO:0000256" key="2">
    <source>
        <dbReference type="ARBA" id="ARBA00023125"/>
    </source>
</evidence>
<dbReference type="InterPro" id="IPR011711">
    <property type="entry name" value="GntR_C"/>
</dbReference>
<keyword evidence="3" id="KW-0804">Transcription</keyword>
<dbReference type="InterPro" id="IPR036390">
    <property type="entry name" value="WH_DNA-bd_sf"/>
</dbReference>
<dbReference type="PROSITE" id="PS50949">
    <property type="entry name" value="HTH_GNTR"/>
    <property type="match status" value="1"/>
</dbReference>
<reference evidence="5 6" key="1">
    <citation type="submission" date="2018-08" db="EMBL/GenBank/DDBJ databases">
        <title>Meiothermus granaticius genome AF-68 sequencing project.</title>
        <authorList>
            <person name="Da Costa M.S."/>
            <person name="Albuquerque L."/>
            <person name="Raposo P."/>
            <person name="Froufe H.J.C."/>
            <person name="Barroso C.S."/>
            <person name="Egas C."/>
        </authorList>
    </citation>
    <scope>NUCLEOTIDE SEQUENCE [LARGE SCALE GENOMIC DNA]</scope>
    <source>
        <strain evidence="5 6">AF-68</strain>
    </source>
</reference>
<dbReference type="RefSeq" id="WP_119356145.1">
    <property type="nucleotide sequence ID" value="NZ_BJXM01000013.1"/>
</dbReference>
<evidence type="ECO:0000256" key="3">
    <source>
        <dbReference type="ARBA" id="ARBA00023163"/>
    </source>
</evidence>
<dbReference type="SUPFAM" id="SSF48008">
    <property type="entry name" value="GntR ligand-binding domain-like"/>
    <property type="match status" value="1"/>
</dbReference>
<keyword evidence="1" id="KW-0805">Transcription regulation</keyword>
<dbReference type="GO" id="GO:0003677">
    <property type="term" value="F:DNA binding"/>
    <property type="evidence" value="ECO:0007669"/>
    <property type="project" value="UniProtKB-KW"/>
</dbReference>
<dbReference type="InterPro" id="IPR008920">
    <property type="entry name" value="TF_FadR/GntR_C"/>
</dbReference>
<dbReference type="InterPro" id="IPR036388">
    <property type="entry name" value="WH-like_DNA-bd_sf"/>
</dbReference>
<dbReference type="PANTHER" id="PTHR43537:SF5">
    <property type="entry name" value="UXU OPERON TRANSCRIPTIONAL REGULATOR"/>
    <property type="match status" value="1"/>
</dbReference>
<dbReference type="Pfam" id="PF00392">
    <property type="entry name" value="GntR"/>
    <property type="match status" value="1"/>
</dbReference>
<keyword evidence="6" id="KW-1185">Reference proteome</keyword>
<organism evidence="5 6">
    <name type="scientific">Meiothermus granaticius NBRC 107808</name>
    <dbReference type="NCBI Taxonomy" id="1227551"/>
    <lineage>
        <taxon>Bacteria</taxon>
        <taxon>Thermotogati</taxon>
        <taxon>Deinococcota</taxon>
        <taxon>Deinococci</taxon>
        <taxon>Thermales</taxon>
        <taxon>Thermaceae</taxon>
        <taxon>Meiothermus</taxon>
    </lineage>
</organism>
<dbReference type="Gene3D" id="1.10.10.10">
    <property type="entry name" value="Winged helix-like DNA-binding domain superfamily/Winged helix DNA-binding domain"/>
    <property type="match status" value="1"/>
</dbReference>
<proteinExistence type="predicted"/>
<sequence length="217" mass="24766">MLAPQTDEAYRRLRRLILSLELRPGEALVERKLEERLQVSRTPIRAAMQRLAREGLIHRTGRVYSVAPVNLTELEEAFAFRRMLETQAVQMAAARRPDTRELNEILSALERRLEPELELEKATDFHLALARLSGNRFLVAALADVLGRIYRARFLEITREHGVQQAQSDHARLVELVQQGRGDEAARLIEEHLGRSRERLLQGLEGSSLGRVLLAKP</sequence>
<dbReference type="SMART" id="SM00895">
    <property type="entry name" value="FCD"/>
    <property type="match status" value="1"/>
</dbReference>
<dbReference type="Proteomes" id="UP000266178">
    <property type="component" value="Unassembled WGS sequence"/>
</dbReference>
<name>A0A399F9U6_9DEIN</name>